<comment type="caution">
    <text evidence="5">The sequence shown here is derived from an EMBL/GenBank/DDBJ whole genome shotgun (WGS) entry which is preliminary data.</text>
</comment>
<dbReference type="GO" id="GO:0006897">
    <property type="term" value="P:endocytosis"/>
    <property type="evidence" value="ECO:0007669"/>
    <property type="project" value="TreeGrafter"/>
</dbReference>
<feature type="compositionally biased region" description="Low complexity" evidence="2">
    <location>
        <begin position="415"/>
        <end position="424"/>
    </location>
</feature>
<feature type="coiled-coil region" evidence="1">
    <location>
        <begin position="724"/>
        <end position="800"/>
    </location>
</feature>
<feature type="compositionally biased region" description="Low complexity" evidence="2">
    <location>
        <begin position="432"/>
        <end position="441"/>
    </location>
</feature>
<feature type="compositionally biased region" description="Low complexity" evidence="2">
    <location>
        <begin position="454"/>
        <end position="468"/>
    </location>
</feature>
<dbReference type="SMART" id="SM00027">
    <property type="entry name" value="EH"/>
    <property type="match status" value="3"/>
</dbReference>
<evidence type="ECO:0000256" key="2">
    <source>
        <dbReference type="SAM" id="MobiDB-lite"/>
    </source>
</evidence>
<feature type="domain" description="EH" evidence="3">
    <location>
        <begin position="290"/>
        <end position="379"/>
    </location>
</feature>
<evidence type="ECO:0000259" key="4">
    <source>
        <dbReference type="PROSITE" id="PS50222"/>
    </source>
</evidence>
<dbReference type="Pfam" id="PF12763">
    <property type="entry name" value="EH"/>
    <property type="match status" value="3"/>
</dbReference>
<dbReference type="GO" id="GO:0005509">
    <property type="term" value="F:calcium ion binding"/>
    <property type="evidence" value="ECO:0007669"/>
    <property type="project" value="InterPro"/>
</dbReference>
<dbReference type="PROSITE" id="PS50031">
    <property type="entry name" value="EH"/>
    <property type="match status" value="3"/>
</dbReference>
<dbReference type="EMBL" id="LXPE01000001">
    <property type="protein sequence ID" value="OBA29226.1"/>
    <property type="molecule type" value="Genomic_DNA"/>
</dbReference>
<dbReference type="GO" id="GO:0005886">
    <property type="term" value="C:plasma membrane"/>
    <property type="evidence" value="ECO:0007669"/>
    <property type="project" value="TreeGrafter"/>
</dbReference>
<dbReference type="Gene3D" id="1.10.238.10">
    <property type="entry name" value="EF-hand"/>
    <property type="match status" value="3"/>
</dbReference>
<evidence type="ECO:0000259" key="3">
    <source>
        <dbReference type="PROSITE" id="PS50031"/>
    </source>
</evidence>
<dbReference type="PROSITE" id="PS50222">
    <property type="entry name" value="EF_HAND_2"/>
    <property type="match status" value="1"/>
</dbReference>
<dbReference type="PANTHER" id="PTHR11216">
    <property type="entry name" value="EH DOMAIN"/>
    <property type="match status" value="1"/>
</dbReference>
<feature type="compositionally biased region" description="Polar residues" evidence="2">
    <location>
        <begin position="383"/>
        <end position="411"/>
    </location>
</feature>
<evidence type="ECO:0008006" key="7">
    <source>
        <dbReference type="Google" id="ProtNLM"/>
    </source>
</evidence>
<dbReference type="GO" id="GO:0005737">
    <property type="term" value="C:cytoplasm"/>
    <property type="evidence" value="ECO:0007669"/>
    <property type="project" value="TreeGrafter"/>
</dbReference>
<proteinExistence type="predicted"/>
<accession>A0A1B7TKG3</accession>
<dbReference type="InterPro" id="IPR000261">
    <property type="entry name" value="EH_dom"/>
</dbReference>
<organism evidence="5 6">
    <name type="scientific">Hanseniaspora valbyensis NRRL Y-1626</name>
    <dbReference type="NCBI Taxonomy" id="766949"/>
    <lineage>
        <taxon>Eukaryota</taxon>
        <taxon>Fungi</taxon>
        <taxon>Dikarya</taxon>
        <taxon>Ascomycota</taxon>
        <taxon>Saccharomycotina</taxon>
        <taxon>Saccharomycetes</taxon>
        <taxon>Saccharomycodales</taxon>
        <taxon>Saccharomycodaceae</taxon>
        <taxon>Hanseniaspora</taxon>
    </lineage>
</organism>
<dbReference type="Gene3D" id="1.20.5.170">
    <property type="match status" value="1"/>
</dbReference>
<gene>
    <name evidence="5" type="ORF">HANVADRAFT_46854</name>
</gene>
<dbReference type="SUPFAM" id="SSF57997">
    <property type="entry name" value="Tropomyosin"/>
    <property type="match status" value="1"/>
</dbReference>
<dbReference type="PANTHER" id="PTHR11216:SF170">
    <property type="entry name" value="DYNAMIN ASSOCIATED PROTEIN 160, ISOFORM D"/>
    <property type="match status" value="1"/>
</dbReference>
<keyword evidence="1" id="KW-0175">Coiled coil</keyword>
<protein>
    <recommendedName>
        <fullName evidence="7">EF-hand</fullName>
    </recommendedName>
</protein>
<feature type="domain" description="EF-hand" evidence="4">
    <location>
        <begin position="48"/>
        <end position="83"/>
    </location>
</feature>
<dbReference type="InterPro" id="IPR011992">
    <property type="entry name" value="EF-hand-dom_pair"/>
</dbReference>
<dbReference type="InterPro" id="IPR002048">
    <property type="entry name" value="EF_hand_dom"/>
</dbReference>
<dbReference type="Proteomes" id="UP000092321">
    <property type="component" value="Unassembled WGS sequence"/>
</dbReference>
<feature type="domain" description="EH" evidence="3">
    <location>
        <begin position="15"/>
        <end position="79"/>
    </location>
</feature>
<feature type="domain" description="EH" evidence="3">
    <location>
        <begin position="151"/>
        <end position="242"/>
    </location>
</feature>
<dbReference type="GO" id="GO:0016197">
    <property type="term" value="P:endosomal transport"/>
    <property type="evidence" value="ECO:0007669"/>
    <property type="project" value="TreeGrafter"/>
</dbReference>
<sequence length="1472" mass="165756">MASTVTLKQPLIPEELDSYKKIFNQLDDEQLSIITGDKLKPLFIKSKIPTDKLAVIWELADYDNKGFLTFDQFAICCRLTGFLQFNNNNLSRELTSEDYQLFYKIADFSGNFIPQQQLNKQSSFMINRQTSTNSLQSNSNINEIPQPTIQEINQFSQLFDSYSNGNSVISGENARSIFQKSKLPTQALVEIWTLADQNDVGSLDKPQFVVAMYLVQLLMNNKIGLPLPTVLPANIWSTVNQHVSPVNPSVSSQSIGSFQQPMKIQSPLQRNLTNNSLNTPVENWVLTPEKCNTFDAIFDSLDKNHTKKLGTDVLVPYFLESGLSQDVLAVIWDLADIQNNAEFSSVEFSIAMFLIQKTNAGVELPDIVPQSLLKSSIENHQKKNSATNVNSVSIPNNRSFSPSEQQQQHTLATVGGSSNSTGNSFTQPAPLTTNTINNNVTPIKKFKPSSTFGQSIIPEESPQIQQPPTVSSPSAGNGGISSPLRYNFTSTLPAVPNFATLSSPSNSRQVSTTGNESAMALSNATIEVANLSRQVRSLSNQTKIVQDRKARAEQELAKVTATKVTIENRLASLRQAFNTESALFEQAEQQALDLQKETDMLQQELQVLETTYQTVKTQHETTNNSLNSLLQENANLKQRIADINIQTENLNNDLESKKQEILKQEGLVSVNGKQLEVSEINSNNLHNEISLIGQHIATFLTKKGELDQYGETLAQQHQVMNDKHKDLEEGFQNLQIRQQDLEAKTAEIEKQEQIYNENVQRLQELFNDFQQQQKILEEERKILEENEMKLEQDRNDYLNRVQDFATQDFDLPSDSLKQVNSVSEINEKELNVGKESSETQLTDAKTDVSSNLQQLTEAHEEKLIHETTKMDDVPVHASTSSSVVNNAAQSEIVPKTEEITKYSSIPVDTGIPGGFENDVDLTNKTIVDQHSIEAAAEQIEEIPNTPPITNKDELDKQIREENASFNSSIQNSMDLLNEMEVIGTFLKKANSETLQQKDEKIEPAKTNIEINDFLQGTNFSDVDDVSDIPSFKNDPIQTTRLRVISNTFSENLQRQQARIPSHVSTADSCYQSAQEETHDADGDDSDQFMQYRISSSVIQNIMVSDENENSRHLSQEFSHENSDNYNVDELDDDGNNTIIMANELSSDSDFNSSFSVDKIEHNNKRVSSVTSQESTSKFKTSRIISPSQVYTLSPVMPLTEQFDSFGNKKSTLMQILDSLSPISTYSSTFDNSFKENFIQNNKNMTSMPKQRNVSHENLIKSRQILQEIQRRVTSDILLPKPEVANRVSSESSLKNELDKIWDTVIGDDSLDYGNINNNNNENNNSFFFADEKNESTSKNLWRHDEIEESRFEESFSREKTPIIRALKLDDVNEGDMPIQRSSTGLGIYQNKFGQVESEKQIVKGNIMDLLTKNGVSLVDNSLVYQPLTKEEEEELERLNYLSNLENQNPVTPKKTTSTRINNFFKKQNFITS</sequence>
<evidence type="ECO:0000256" key="1">
    <source>
        <dbReference type="SAM" id="Coils"/>
    </source>
</evidence>
<reference evidence="6" key="1">
    <citation type="journal article" date="2016" name="Proc. Natl. Acad. Sci. U.S.A.">
        <title>Comparative genomics of biotechnologically important yeasts.</title>
        <authorList>
            <person name="Riley R."/>
            <person name="Haridas S."/>
            <person name="Wolfe K.H."/>
            <person name="Lopes M.R."/>
            <person name="Hittinger C.T."/>
            <person name="Goeker M."/>
            <person name="Salamov A.A."/>
            <person name="Wisecaver J.H."/>
            <person name="Long T.M."/>
            <person name="Calvey C.H."/>
            <person name="Aerts A.L."/>
            <person name="Barry K.W."/>
            <person name="Choi C."/>
            <person name="Clum A."/>
            <person name="Coughlan A.Y."/>
            <person name="Deshpande S."/>
            <person name="Douglass A.P."/>
            <person name="Hanson S.J."/>
            <person name="Klenk H.-P."/>
            <person name="LaButti K.M."/>
            <person name="Lapidus A."/>
            <person name="Lindquist E.A."/>
            <person name="Lipzen A.M."/>
            <person name="Meier-Kolthoff J.P."/>
            <person name="Ohm R.A."/>
            <person name="Otillar R.P."/>
            <person name="Pangilinan J.L."/>
            <person name="Peng Y."/>
            <person name="Rokas A."/>
            <person name="Rosa C.A."/>
            <person name="Scheuner C."/>
            <person name="Sibirny A.A."/>
            <person name="Slot J.C."/>
            <person name="Stielow J.B."/>
            <person name="Sun H."/>
            <person name="Kurtzman C.P."/>
            <person name="Blackwell M."/>
            <person name="Grigoriev I.V."/>
            <person name="Jeffries T.W."/>
        </authorList>
    </citation>
    <scope>NUCLEOTIDE SEQUENCE [LARGE SCALE GENOMIC DNA]</scope>
    <source>
        <strain evidence="6">NRRL Y-1626</strain>
    </source>
</reference>
<evidence type="ECO:0000313" key="5">
    <source>
        <dbReference type="EMBL" id="OBA29226.1"/>
    </source>
</evidence>
<dbReference type="SUPFAM" id="SSF47473">
    <property type="entry name" value="EF-hand"/>
    <property type="match status" value="3"/>
</dbReference>
<dbReference type="CDD" id="cd00052">
    <property type="entry name" value="EH"/>
    <property type="match status" value="3"/>
</dbReference>
<keyword evidence="6" id="KW-1185">Reference proteome</keyword>
<feature type="coiled-coil region" evidence="1">
    <location>
        <begin position="521"/>
        <end position="667"/>
    </location>
</feature>
<feature type="region of interest" description="Disordered" evidence="2">
    <location>
        <begin position="383"/>
        <end position="482"/>
    </location>
</feature>
<name>A0A1B7TKG3_9ASCO</name>
<dbReference type="OrthoDB" id="524326at2759"/>
<evidence type="ECO:0000313" key="6">
    <source>
        <dbReference type="Proteomes" id="UP000092321"/>
    </source>
</evidence>